<dbReference type="EMBL" id="RYZI01000231">
    <property type="protein sequence ID" value="RWA07875.1"/>
    <property type="molecule type" value="Genomic_DNA"/>
</dbReference>
<keyword evidence="3" id="KW-1185">Reference proteome</keyword>
<dbReference type="Proteomes" id="UP000286045">
    <property type="component" value="Unassembled WGS sequence"/>
</dbReference>
<proteinExistence type="predicted"/>
<organism evidence="2 3">
    <name type="scientific">Xylaria grammica</name>
    <dbReference type="NCBI Taxonomy" id="363999"/>
    <lineage>
        <taxon>Eukaryota</taxon>
        <taxon>Fungi</taxon>
        <taxon>Dikarya</taxon>
        <taxon>Ascomycota</taxon>
        <taxon>Pezizomycotina</taxon>
        <taxon>Sordariomycetes</taxon>
        <taxon>Xylariomycetidae</taxon>
        <taxon>Xylariales</taxon>
        <taxon>Xylariaceae</taxon>
        <taxon>Xylaria</taxon>
    </lineage>
</organism>
<dbReference type="STRING" id="363999.A0A439D095"/>
<evidence type="ECO:0000313" key="3">
    <source>
        <dbReference type="Proteomes" id="UP000286045"/>
    </source>
</evidence>
<feature type="chain" id="PRO_5019099661" evidence="1">
    <location>
        <begin position="29"/>
        <end position="334"/>
    </location>
</feature>
<evidence type="ECO:0000313" key="2">
    <source>
        <dbReference type="EMBL" id="RWA07875.1"/>
    </source>
</evidence>
<keyword evidence="1" id="KW-0732">Signal</keyword>
<comment type="caution">
    <text evidence="2">The sequence shown here is derived from an EMBL/GenBank/DDBJ whole genome shotgun (WGS) entry which is preliminary data.</text>
</comment>
<gene>
    <name evidence="2" type="ORF">EKO27_g7229</name>
</gene>
<evidence type="ECO:0000256" key="1">
    <source>
        <dbReference type="SAM" id="SignalP"/>
    </source>
</evidence>
<protein>
    <submittedName>
        <fullName evidence="2">Uncharacterized protein</fullName>
    </submittedName>
</protein>
<accession>A0A439D095</accession>
<dbReference type="AlphaFoldDB" id="A0A439D095"/>
<reference evidence="2 3" key="1">
    <citation type="submission" date="2018-12" db="EMBL/GenBank/DDBJ databases">
        <title>Draft genome sequence of Xylaria grammica IHI A82.</title>
        <authorList>
            <person name="Buettner E."/>
            <person name="Kellner H."/>
        </authorList>
    </citation>
    <scope>NUCLEOTIDE SEQUENCE [LARGE SCALE GENOMIC DNA]</scope>
    <source>
        <strain evidence="2 3">IHI A82</strain>
    </source>
</reference>
<sequence>MHHTTRTHGLLRCLTAIAGISSIPTTWAAKSEDSIGLLYANDRDGPWYVPRAEFDAFLTNHPNATGNYPIPGPNISAPAAPSSLGNQSSVDGWSWSIVVSADMPLVNASYKPDDDGEGPFYYTGGKVTFNAPESLLGPGGNLTVDDGWQVCIFTWQINDFPYSDKLRSDDGTCTSVLSDECIADMKSEALSATVKGQCSCPIMSKIPSCERLGDVAKVFNNNCIGEFRTARSLRLWEGGKLETGAYGDAEAHHLGNNTGYDNIGSLAFPALVSFWNANTTNGILDDSLTSLSCVRAADAVEGSTAPGDAESGGIQLRTGLAGTGIVLALCMLML</sequence>
<feature type="signal peptide" evidence="1">
    <location>
        <begin position="1"/>
        <end position="28"/>
    </location>
</feature>
<name>A0A439D095_9PEZI</name>